<dbReference type="EMBL" id="JABWDY010017978">
    <property type="protein sequence ID" value="KAF5194988.1"/>
    <property type="molecule type" value="Genomic_DNA"/>
</dbReference>
<accession>A0A7J6WDN2</accession>
<dbReference type="GO" id="GO:0006952">
    <property type="term" value="P:defense response"/>
    <property type="evidence" value="ECO:0007669"/>
    <property type="project" value="UniProtKB-KW"/>
</dbReference>
<protein>
    <recommendedName>
        <fullName evidence="4">Disease resistance N-terminal domain-containing protein</fullName>
    </recommendedName>
</protein>
<dbReference type="Proteomes" id="UP000554482">
    <property type="component" value="Unassembled WGS sequence"/>
</dbReference>
<organism evidence="5 6">
    <name type="scientific">Thalictrum thalictroides</name>
    <name type="common">Rue-anemone</name>
    <name type="synonym">Anemone thalictroides</name>
    <dbReference type="NCBI Taxonomy" id="46969"/>
    <lineage>
        <taxon>Eukaryota</taxon>
        <taxon>Viridiplantae</taxon>
        <taxon>Streptophyta</taxon>
        <taxon>Embryophyta</taxon>
        <taxon>Tracheophyta</taxon>
        <taxon>Spermatophyta</taxon>
        <taxon>Magnoliopsida</taxon>
        <taxon>Ranunculales</taxon>
        <taxon>Ranunculaceae</taxon>
        <taxon>Thalictroideae</taxon>
        <taxon>Thalictrum</taxon>
    </lineage>
</organism>
<sequence length="73" mass="8270">MDQPPCLVLVHLIKGYIESVIHDAEDKQLSGMEWQSLLQDLEKVAYQADDLIDDIAIKVLKLEGGLFPISKYQ</sequence>
<evidence type="ECO:0000256" key="2">
    <source>
        <dbReference type="ARBA" id="ARBA00022741"/>
    </source>
</evidence>
<evidence type="ECO:0000313" key="6">
    <source>
        <dbReference type="Proteomes" id="UP000554482"/>
    </source>
</evidence>
<keyword evidence="6" id="KW-1185">Reference proteome</keyword>
<keyword evidence="3" id="KW-0611">Plant defense</keyword>
<dbReference type="InterPro" id="IPR041118">
    <property type="entry name" value="Rx_N"/>
</dbReference>
<evidence type="ECO:0000313" key="5">
    <source>
        <dbReference type="EMBL" id="KAF5194988.1"/>
    </source>
</evidence>
<name>A0A7J6WDN2_THATH</name>
<keyword evidence="1" id="KW-0677">Repeat</keyword>
<feature type="non-terminal residue" evidence="5">
    <location>
        <position position="73"/>
    </location>
</feature>
<dbReference type="Gene3D" id="1.20.5.4130">
    <property type="match status" value="1"/>
</dbReference>
<evidence type="ECO:0000256" key="3">
    <source>
        <dbReference type="ARBA" id="ARBA00022821"/>
    </source>
</evidence>
<evidence type="ECO:0000259" key="4">
    <source>
        <dbReference type="Pfam" id="PF18052"/>
    </source>
</evidence>
<dbReference type="Pfam" id="PF18052">
    <property type="entry name" value="Rx_N"/>
    <property type="match status" value="1"/>
</dbReference>
<comment type="caution">
    <text evidence="5">The sequence shown here is derived from an EMBL/GenBank/DDBJ whole genome shotgun (WGS) entry which is preliminary data.</text>
</comment>
<keyword evidence="2" id="KW-0547">Nucleotide-binding</keyword>
<proteinExistence type="predicted"/>
<reference evidence="5 6" key="1">
    <citation type="submission" date="2020-06" db="EMBL/GenBank/DDBJ databases">
        <title>Transcriptomic and genomic resources for Thalictrum thalictroides and T. hernandezii: Facilitating candidate gene discovery in an emerging model plant lineage.</title>
        <authorList>
            <person name="Arias T."/>
            <person name="Riano-Pachon D.M."/>
            <person name="Di Stilio V.S."/>
        </authorList>
    </citation>
    <scope>NUCLEOTIDE SEQUENCE [LARGE SCALE GENOMIC DNA]</scope>
    <source>
        <strain evidence="6">cv. WT478/WT964</strain>
        <tissue evidence="5">Leaves</tissue>
    </source>
</reference>
<feature type="domain" description="Disease resistance N-terminal" evidence="4">
    <location>
        <begin position="17"/>
        <end position="63"/>
    </location>
</feature>
<gene>
    <name evidence="5" type="ORF">FRX31_015425</name>
</gene>
<dbReference type="GO" id="GO:0000166">
    <property type="term" value="F:nucleotide binding"/>
    <property type="evidence" value="ECO:0007669"/>
    <property type="project" value="UniProtKB-KW"/>
</dbReference>
<dbReference type="AlphaFoldDB" id="A0A7J6WDN2"/>
<dbReference type="OrthoDB" id="1743675at2759"/>
<evidence type="ECO:0000256" key="1">
    <source>
        <dbReference type="ARBA" id="ARBA00022737"/>
    </source>
</evidence>